<comment type="caution">
    <text evidence="9">The sequence shown here is derived from an EMBL/GenBank/DDBJ whole genome shotgun (WGS) entry which is preliminary data.</text>
</comment>
<dbReference type="Pfam" id="PF01699">
    <property type="entry name" value="Na_Ca_ex"/>
    <property type="match status" value="2"/>
</dbReference>
<name>A0ABN8LPG3_9CNID</name>
<dbReference type="PROSITE" id="PS51257">
    <property type="entry name" value="PROKAR_LIPOPROTEIN"/>
    <property type="match status" value="1"/>
</dbReference>
<keyword evidence="3 7" id="KW-0812">Transmembrane</keyword>
<evidence type="ECO:0000313" key="10">
    <source>
        <dbReference type="Proteomes" id="UP001159427"/>
    </source>
</evidence>
<dbReference type="PANTHER" id="PTHR31503">
    <property type="entry name" value="VACUOLAR CALCIUM ION TRANSPORTER"/>
    <property type="match status" value="1"/>
</dbReference>
<evidence type="ECO:0000259" key="8">
    <source>
        <dbReference type="Pfam" id="PF01699"/>
    </source>
</evidence>
<dbReference type="InterPro" id="IPR004713">
    <property type="entry name" value="CaH_exchang"/>
</dbReference>
<feature type="domain" description="Sodium/calcium exchanger membrane region" evidence="8">
    <location>
        <begin position="73"/>
        <end position="254"/>
    </location>
</feature>
<evidence type="ECO:0000256" key="6">
    <source>
        <dbReference type="ARBA" id="ARBA00023136"/>
    </source>
</evidence>
<feature type="transmembrane region" description="Helical" evidence="7">
    <location>
        <begin position="516"/>
        <end position="535"/>
    </location>
</feature>
<dbReference type="InterPro" id="IPR004837">
    <property type="entry name" value="NaCa_Exmemb"/>
</dbReference>
<dbReference type="Proteomes" id="UP001159427">
    <property type="component" value="Unassembled WGS sequence"/>
</dbReference>
<evidence type="ECO:0000256" key="3">
    <source>
        <dbReference type="ARBA" id="ARBA00022692"/>
    </source>
</evidence>
<feature type="transmembrane region" description="Helical" evidence="7">
    <location>
        <begin position="555"/>
        <end position="582"/>
    </location>
</feature>
<feature type="transmembrane region" description="Helical" evidence="7">
    <location>
        <begin position="107"/>
        <end position="129"/>
    </location>
</feature>
<keyword evidence="2" id="KW-0813">Transport</keyword>
<evidence type="ECO:0000313" key="9">
    <source>
        <dbReference type="EMBL" id="CAH3015951.1"/>
    </source>
</evidence>
<feature type="transmembrane region" description="Helical" evidence="7">
    <location>
        <begin position="623"/>
        <end position="643"/>
    </location>
</feature>
<evidence type="ECO:0000256" key="1">
    <source>
        <dbReference type="ARBA" id="ARBA00004127"/>
    </source>
</evidence>
<feature type="transmembrane region" description="Helical" evidence="7">
    <location>
        <begin position="650"/>
        <end position="670"/>
    </location>
</feature>
<feature type="transmembrane region" description="Helical" evidence="7">
    <location>
        <begin position="141"/>
        <end position="162"/>
    </location>
</feature>
<evidence type="ECO:0000256" key="5">
    <source>
        <dbReference type="ARBA" id="ARBA00023065"/>
    </source>
</evidence>
<sequence>MVCLSPKLYFFILLCTWISCQFFVPSDSRTLLRRAAGYAEENNSASNSTEDEDPCSEEKNGMYPCSSTITGNLLLMVFYGAILGVAAKCISDGAELLLDLGCSPSLVGGIVLPLLGAVPDSAIIIVSGLGDDAQTKLSVGMGTLAGSTIMLLTAAWAGSLVIGKCDLNAYGEAIEGSGYGKISCNKQGVTVVPSVQTAVGIMLLTSLSYFIVQGADWHFGPHNFGTQPEYVRKAALATMIICFIGFVAYLIFLFVDSKSAQMRADKHRQEMMQRKVLHRFVMMAKRTMPSSMGDQLDSGEDKAAQEAHVQKKYFKAWRLGAAMDKKEPSETDPIVPKEVHGDKELCVKVQGELSLLVKNFCFLMLTSPLIHIKKKPCRTDHSILGLQYNLHKNILVFFTVGRLKWKFLYSNNFTQFIFFFVISNRYSKTTKTLELMTILRCFYTYINLATYFVTPSNSNEKSQFRRISPHFSVIFNSSRKRKACKLLALWRYIKVFLLLFTDQEEEEEEEESFTHLTIKCVSLLVIGVGLVTIFADPMCDVLDSLTNSKNKSYIPISAFYVSFVVTPLCSNASELVSSLIFASKKKKENISMTFAQLYGAGTMNNTLCLGIFAALVYFRDLKWYYSAEVTVIIFVQWLVGITGFRMTYKLWMAILVGSLYVVSIGLVALLESSAIGWK</sequence>
<dbReference type="PANTHER" id="PTHR31503:SF36">
    <property type="entry name" value="SODIUM_CALCIUM EXCHANGER MEMBRANE REGION DOMAIN-CONTAINING PROTEIN"/>
    <property type="match status" value="1"/>
</dbReference>
<evidence type="ECO:0000256" key="7">
    <source>
        <dbReference type="SAM" id="Phobius"/>
    </source>
</evidence>
<feature type="transmembrane region" description="Helical" evidence="7">
    <location>
        <begin position="594"/>
        <end position="617"/>
    </location>
</feature>
<evidence type="ECO:0000256" key="4">
    <source>
        <dbReference type="ARBA" id="ARBA00022989"/>
    </source>
</evidence>
<organism evidence="9 10">
    <name type="scientific">Porites evermanni</name>
    <dbReference type="NCBI Taxonomy" id="104178"/>
    <lineage>
        <taxon>Eukaryota</taxon>
        <taxon>Metazoa</taxon>
        <taxon>Cnidaria</taxon>
        <taxon>Anthozoa</taxon>
        <taxon>Hexacorallia</taxon>
        <taxon>Scleractinia</taxon>
        <taxon>Fungiina</taxon>
        <taxon>Poritidae</taxon>
        <taxon>Porites</taxon>
    </lineage>
</organism>
<comment type="subcellular location">
    <subcellularLocation>
        <location evidence="1">Endomembrane system</location>
        <topology evidence="1">Multi-pass membrane protein</topology>
    </subcellularLocation>
</comment>
<feature type="domain" description="Sodium/calcium exchanger membrane region" evidence="8">
    <location>
        <begin position="522"/>
        <end position="666"/>
    </location>
</feature>
<accession>A0ABN8LPG3</accession>
<protein>
    <recommendedName>
        <fullName evidence="8">Sodium/calcium exchanger membrane region domain-containing protein</fullName>
    </recommendedName>
</protein>
<evidence type="ECO:0000256" key="2">
    <source>
        <dbReference type="ARBA" id="ARBA00022448"/>
    </source>
</evidence>
<keyword evidence="6 7" id="KW-0472">Membrane</keyword>
<feature type="transmembrane region" description="Helical" evidence="7">
    <location>
        <begin position="6"/>
        <end position="24"/>
    </location>
</feature>
<keyword evidence="4 7" id="KW-1133">Transmembrane helix</keyword>
<keyword evidence="5" id="KW-0406">Ion transport</keyword>
<dbReference type="EMBL" id="CALNXI010000032">
    <property type="protein sequence ID" value="CAH3015951.1"/>
    <property type="molecule type" value="Genomic_DNA"/>
</dbReference>
<proteinExistence type="predicted"/>
<keyword evidence="10" id="KW-1185">Reference proteome</keyword>
<reference evidence="9 10" key="1">
    <citation type="submission" date="2022-05" db="EMBL/GenBank/DDBJ databases">
        <authorList>
            <consortium name="Genoscope - CEA"/>
            <person name="William W."/>
        </authorList>
    </citation>
    <scope>NUCLEOTIDE SEQUENCE [LARGE SCALE GENOMIC DNA]</scope>
</reference>
<feature type="transmembrane region" description="Helical" evidence="7">
    <location>
        <begin position="234"/>
        <end position="255"/>
    </location>
</feature>
<gene>
    <name evidence="9" type="ORF">PEVE_00023982</name>
</gene>
<feature type="transmembrane region" description="Helical" evidence="7">
    <location>
        <begin position="69"/>
        <end position="87"/>
    </location>
</feature>